<reference evidence="2 3" key="1">
    <citation type="submission" date="2021-06" db="EMBL/GenBank/DDBJ databases">
        <authorList>
            <person name="Palmer J.M."/>
        </authorList>
    </citation>
    <scope>NUCLEOTIDE SEQUENCE [LARGE SCALE GENOMIC DNA]</scope>
    <source>
        <strain evidence="3">if_2019</strain>
        <tissue evidence="2">Muscle</tissue>
    </source>
</reference>
<evidence type="ECO:0000313" key="3">
    <source>
        <dbReference type="Proteomes" id="UP001482620"/>
    </source>
</evidence>
<organism evidence="2 3">
    <name type="scientific">Ilyodon furcidens</name>
    <name type="common">goldbreast splitfin</name>
    <dbReference type="NCBI Taxonomy" id="33524"/>
    <lineage>
        <taxon>Eukaryota</taxon>
        <taxon>Metazoa</taxon>
        <taxon>Chordata</taxon>
        <taxon>Craniata</taxon>
        <taxon>Vertebrata</taxon>
        <taxon>Euteleostomi</taxon>
        <taxon>Actinopterygii</taxon>
        <taxon>Neopterygii</taxon>
        <taxon>Teleostei</taxon>
        <taxon>Neoteleostei</taxon>
        <taxon>Acanthomorphata</taxon>
        <taxon>Ovalentaria</taxon>
        <taxon>Atherinomorphae</taxon>
        <taxon>Cyprinodontiformes</taxon>
        <taxon>Goodeidae</taxon>
        <taxon>Ilyodon</taxon>
    </lineage>
</organism>
<comment type="caution">
    <text evidence="2">The sequence shown here is derived from an EMBL/GenBank/DDBJ whole genome shotgun (WGS) entry which is preliminary data.</text>
</comment>
<evidence type="ECO:0000313" key="2">
    <source>
        <dbReference type="EMBL" id="MEQ2236456.1"/>
    </source>
</evidence>
<evidence type="ECO:0000256" key="1">
    <source>
        <dbReference type="SAM" id="MobiDB-lite"/>
    </source>
</evidence>
<accession>A0ABV0TVD6</accession>
<dbReference type="EMBL" id="JAHRIQ010047384">
    <property type="protein sequence ID" value="MEQ2236456.1"/>
    <property type="molecule type" value="Genomic_DNA"/>
</dbReference>
<gene>
    <name evidence="2" type="ORF">ILYODFUR_013007</name>
</gene>
<proteinExistence type="predicted"/>
<keyword evidence="3" id="KW-1185">Reference proteome</keyword>
<feature type="compositionally biased region" description="Low complexity" evidence="1">
    <location>
        <begin position="39"/>
        <end position="65"/>
    </location>
</feature>
<sequence>MSSEGTADSHVVQVGVFGENPRMEGVQAAPEGFENKLLPVPEGFEGEPVPVPEGFEGEPSPVPEGLEVEAPTVPVPDGFQDEPTPSLELQWLHHRSSGLHRGIQQFMHCSLGPRRGFQLFAMPLSWAEASSSPTSPVLPNLQNLSDL</sequence>
<protein>
    <submittedName>
        <fullName evidence="2">Uncharacterized protein</fullName>
    </submittedName>
</protein>
<name>A0ABV0TVD6_9TELE</name>
<dbReference type="Proteomes" id="UP001482620">
    <property type="component" value="Unassembled WGS sequence"/>
</dbReference>
<feature type="region of interest" description="Disordered" evidence="1">
    <location>
        <begin position="39"/>
        <end position="84"/>
    </location>
</feature>